<keyword evidence="3" id="KW-1185">Reference proteome</keyword>
<dbReference type="Gene3D" id="3.30.2140.20">
    <property type="match status" value="1"/>
</dbReference>
<dbReference type="PANTHER" id="PTHR11786:SF0">
    <property type="entry name" value="ARYLAMINE N-ACETYLTRANSFERASE 4-RELATED"/>
    <property type="match status" value="1"/>
</dbReference>
<dbReference type="SUPFAM" id="SSF54001">
    <property type="entry name" value="Cysteine proteinases"/>
    <property type="match status" value="1"/>
</dbReference>
<name>A0A8H7UIY1_9FUNG</name>
<dbReference type="GO" id="GO:0016407">
    <property type="term" value="F:acetyltransferase activity"/>
    <property type="evidence" value="ECO:0007669"/>
    <property type="project" value="InterPro"/>
</dbReference>
<dbReference type="OrthoDB" id="10260017at2759"/>
<evidence type="ECO:0000313" key="2">
    <source>
        <dbReference type="EMBL" id="KAG2181493.1"/>
    </source>
</evidence>
<reference evidence="2" key="1">
    <citation type="submission" date="2020-12" db="EMBL/GenBank/DDBJ databases">
        <title>Metabolic potential, ecology and presence of endohyphal bacteria is reflected in genomic diversity of Mucoromycotina.</title>
        <authorList>
            <person name="Muszewska A."/>
            <person name="Okrasinska A."/>
            <person name="Steczkiewicz K."/>
            <person name="Drgas O."/>
            <person name="Orlowska M."/>
            <person name="Perlinska-Lenart U."/>
            <person name="Aleksandrzak-Piekarczyk T."/>
            <person name="Szatraj K."/>
            <person name="Zielenkiewicz U."/>
            <person name="Pilsyk S."/>
            <person name="Malc E."/>
            <person name="Mieczkowski P."/>
            <person name="Kruszewska J.S."/>
            <person name="Biernat P."/>
            <person name="Pawlowska J."/>
        </authorList>
    </citation>
    <scope>NUCLEOTIDE SEQUENCE</scope>
    <source>
        <strain evidence="2">WA0000051536</strain>
    </source>
</reference>
<comment type="caution">
    <text evidence="2">The sequence shown here is derived from an EMBL/GenBank/DDBJ whole genome shotgun (WGS) entry which is preliminary data.</text>
</comment>
<dbReference type="PANTHER" id="PTHR11786">
    <property type="entry name" value="N-HYDROXYARYLAMINE O-ACETYLTRANSFERASE"/>
    <property type="match status" value="1"/>
</dbReference>
<dbReference type="Proteomes" id="UP000612746">
    <property type="component" value="Unassembled WGS sequence"/>
</dbReference>
<dbReference type="AlphaFoldDB" id="A0A8H7UIY1"/>
<protein>
    <recommendedName>
        <fullName evidence="4">Arylamine N-acetyltransferase</fullName>
    </recommendedName>
</protein>
<dbReference type="InterPro" id="IPR038765">
    <property type="entry name" value="Papain-like_cys_pep_sf"/>
</dbReference>
<evidence type="ECO:0000313" key="3">
    <source>
        <dbReference type="Proteomes" id="UP000612746"/>
    </source>
</evidence>
<accession>A0A8H7UIY1</accession>
<organism evidence="2 3">
    <name type="scientific">Umbelopsis vinacea</name>
    <dbReference type="NCBI Taxonomy" id="44442"/>
    <lineage>
        <taxon>Eukaryota</taxon>
        <taxon>Fungi</taxon>
        <taxon>Fungi incertae sedis</taxon>
        <taxon>Mucoromycota</taxon>
        <taxon>Mucoromycotina</taxon>
        <taxon>Umbelopsidomycetes</taxon>
        <taxon>Umbelopsidales</taxon>
        <taxon>Umbelopsidaceae</taxon>
        <taxon>Umbelopsis</taxon>
    </lineage>
</organism>
<dbReference type="Pfam" id="PF00797">
    <property type="entry name" value="Acetyltransf_2"/>
    <property type="match status" value="1"/>
</dbReference>
<dbReference type="InterPro" id="IPR001447">
    <property type="entry name" value="Arylamine_N-AcTrfase"/>
</dbReference>
<gene>
    <name evidence="2" type="ORF">INT44_008306</name>
</gene>
<dbReference type="EMBL" id="JAEPRA010000008">
    <property type="protein sequence ID" value="KAG2181493.1"/>
    <property type="molecule type" value="Genomic_DNA"/>
</dbReference>
<sequence length="296" mass="33072">MLSSEPEKLTEEQVAEYLKRLQIRSKPGPTLDGLKLLCIQHLKCIPFEDFSLHFTEQRPPVPSLLQESVFNKIVQRKRGGYCFELNGLFAALLESLGFSIANGSARVYFEVNGTSGYTDEQHHIIIVNLDGQSWLADVGFGGPGPCLPMTFSNDPQPTDNGIGSEQTMLELQDHNTWLLKHRFNPDADWKPTYKTTLEVRDGPFYDKANQNVATGPNVFTEHLIAVMLRDNQGSLERVSMMDAKVNVSGTKHYSLADTFHTEEERIAGIEHWFDVEFADEEVLGISGSHLALGSSS</sequence>
<evidence type="ECO:0008006" key="4">
    <source>
        <dbReference type="Google" id="ProtNLM"/>
    </source>
</evidence>
<dbReference type="InterPro" id="IPR053710">
    <property type="entry name" value="Arylamine_NAT_domain_sf"/>
</dbReference>
<evidence type="ECO:0000256" key="1">
    <source>
        <dbReference type="ARBA" id="ARBA00006547"/>
    </source>
</evidence>
<proteinExistence type="inferred from homology"/>
<comment type="similarity">
    <text evidence="1">Belongs to the arylamine N-acetyltransferase family.</text>
</comment>